<name>A0AA91Q2B1_CLALS</name>
<reference evidence="1 2" key="1">
    <citation type="submission" date="2017-04" db="EMBL/GenBank/DDBJ databases">
        <title>Draft genome of the yeast Clavispora lusitaniae type strain CBS 6936.</title>
        <authorList>
            <person name="Durrens P."/>
            <person name="Klopp C."/>
            <person name="Biteau N."/>
            <person name="Fitton-Ouhabi V."/>
            <person name="Dementhon K."/>
            <person name="Accoceberry I."/>
            <person name="Sherman D.J."/>
            <person name="Noel T."/>
        </authorList>
    </citation>
    <scope>NUCLEOTIDE SEQUENCE [LARGE SCALE GENOMIC DNA]</scope>
    <source>
        <strain evidence="1 2">CBS 6936</strain>
    </source>
</reference>
<gene>
    <name evidence="1" type="ORF">A9F13_03g00946</name>
</gene>
<proteinExistence type="predicted"/>
<protein>
    <submittedName>
        <fullName evidence="1">Uncharacterized protein</fullName>
    </submittedName>
</protein>
<sequence>MWCTISRSVAPKNGNGMLLRSKNSLGSVGVVDPRILVNIGSERKCVFEFRLAVNVANGRFDVCAHFIS</sequence>
<organism evidence="1 2">
    <name type="scientific">Clavispora lusitaniae</name>
    <name type="common">Candida lusitaniae</name>
    <dbReference type="NCBI Taxonomy" id="36911"/>
    <lineage>
        <taxon>Eukaryota</taxon>
        <taxon>Fungi</taxon>
        <taxon>Dikarya</taxon>
        <taxon>Ascomycota</taxon>
        <taxon>Saccharomycotina</taxon>
        <taxon>Pichiomycetes</taxon>
        <taxon>Metschnikowiaceae</taxon>
        <taxon>Clavispora</taxon>
    </lineage>
</organism>
<dbReference type="KEGG" id="clus:A9F13_03g00946"/>
<evidence type="ECO:0000313" key="2">
    <source>
        <dbReference type="Proteomes" id="UP000195602"/>
    </source>
</evidence>
<dbReference type="EMBL" id="LYUB02000003">
    <property type="protein sequence ID" value="OVF09968.1"/>
    <property type="molecule type" value="Genomic_DNA"/>
</dbReference>
<dbReference type="Proteomes" id="UP000195602">
    <property type="component" value="Unassembled WGS sequence"/>
</dbReference>
<evidence type="ECO:0000313" key="1">
    <source>
        <dbReference type="EMBL" id="OVF09968.1"/>
    </source>
</evidence>
<dbReference type="AlphaFoldDB" id="A0AA91Q2B1"/>
<accession>A0AA91Q2B1</accession>
<comment type="caution">
    <text evidence="1">The sequence shown here is derived from an EMBL/GenBank/DDBJ whole genome shotgun (WGS) entry which is preliminary data.</text>
</comment>